<dbReference type="PANTHER" id="PTHR46401">
    <property type="entry name" value="GLYCOSYLTRANSFERASE WBBK-RELATED"/>
    <property type="match status" value="1"/>
</dbReference>
<dbReference type="InterPro" id="IPR028098">
    <property type="entry name" value="Glyco_trans_4-like_N"/>
</dbReference>
<organism evidence="4 5">
    <name type="scientific">Longimonas halophila</name>
    <dbReference type="NCBI Taxonomy" id="1469170"/>
    <lineage>
        <taxon>Bacteria</taxon>
        <taxon>Pseudomonadati</taxon>
        <taxon>Rhodothermota</taxon>
        <taxon>Rhodothermia</taxon>
        <taxon>Rhodothermales</taxon>
        <taxon>Salisaetaceae</taxon>
        <taxon>Longimonas</taxon>
    </lineage>
</organism>
<dbReference type="EMBL" id="PDEP01000001">
    <property type="protein sequence ID" value="PEN09232.1"/>
    <property type="molecule type" value="Genomic_DNA"/>
</dbReference>
<gene>
    <name evidence="4" type="ORF">CRI93_00435</name>
</gene>
<proteinExistence type="predicted"/>
<keyword evidence="1" id="KW-0808">Transferase</keyword>
<name>A0A2H3NQ82_9BACT</name>
<evidence type="ECO:0000313" key="4">
    <source>
        <dbReference type="EMBL" id="PEN09232.1"/>
    </source>
</evidence>
<dbReference type="Gene3D" id="3.40.50.2000">
    <property type="entry name" value="Glycogen Phosphorylase B"/>
    <property type="match status" value="2"/>
</dbReference>
<dbReference type="Pfam" id="PF00534">
    <property type="entry name" value="Glycos_transf_1"/>
    <property type="match status" value="1"/>
</dbReference>
<sequence length="373" mass="42749">MSHVAHLTTVHHPQDPRIFHRQCKTLRDVGYTVHLVAQRNASATVDGIRIHALPEVSGRAGRLKLQVPMYRIARTIPAAVYHIHDPELIPLAWVLKRTTGASVIYDMHEDYRGHGPVQGRLLRALERWAFRWVDHIFIAEASYAHILSASDSYSYLPNYYKPYAGSCREPFAQDARLRNMRLLYTGVIAEKRGLFTMIELARKARNHSLSAGMDWVGVCYIDAERQRAESRIHDDNLDAFIRRVGWSRFVSPERMNSYYQEAAVGLCLMQPHPNCVQSIPTKFYEYLHHGLPILCSDFPLWRSFIERHNCGVVVPPGDAETAADVLCRWRAEPSCYQSCAQAARQAASQFRWRCVEPVLQLVYKRVCCTNICS</sequence>
<dbReference type="Proteomes" id="UP000221024">
    <property type="component" value="Unassembled WGS sequence"/>
</dbReference>
<dbReference type="RefSeq" id="WP_098060631.1">
    <property type="nucleotide sequence ID" value="NZ_PDEP01000001.1"/>
</dbReference>
<evidence type="ECO:0000259" key="2">
    <source>
        <dbReference type="Pfam" id="PF00534"/>
    </source>
</evidence>
<dbReference type="InterPro" id="IPR001296">
    <property type="entry name" value="Glyco_trans_1"/>
</dbReference>
<accession>A0A2H3NQ82</accession>
<dbReference type="SUPFAM" id="SSF53756">
    <property type="entry name" value="UDP-Glycosyltransferase/glycogen phosphorylase"/>
    <property type="match status" value="1"/>
</dbReference>
<protein>
    <submittedName>
        <fullName evidence="4">Uncharacterized protein</fullName>
    </submittedName>
</protein>
<dbReference type="GO" id="GO:0009103">
    <property type="term" value="P:lipopolysaccharide biosynthetic process"/>
    <property type="evidence" value="ECO:0007669"/>
    <property type="project" value="TreeGrafter"/>
</dbReference>
<dbReference type="GO" id="GO:0016757">
    <property type="term" value="F:glycosyltransferase activity"/>
    <property type="evidence" value="ECO:0007669"/>
    <property type="project" value="InterPro"/>
</dbReference>
<comment type="caution">
    <text evidence="4">The sequence shown here is derived from an EMBL/GenBank/DDBJ whole genome shotgun (WGS) entry which is preliminary data.</text>
</comment>
<evidence type="ECO:0000256" key="1">
    <source>
        <dbReference type="ARBA" id="ARBA00022679"/>
    </source>
</evidence>
<dbReference type="Pfam" id="PF13579">
    <property type="entry name" value="Glyco_trans_4_4"/>
    <property type="match status" value="1"/>
</dbReference>
<dbReference type="PANTHER" id="PTHR46401:SF2">
    <property type="entry name" value="GLYCOSYLTRANSFERASE WBBK-RELATED"/>
    <property type="match status" value="1"/>
</dbReference>
<feature type="domain" description="Glycosyl transferase family 1" evidence="2">
    <location>
        <begin position="181"/>
        <end position="345"/>
    </location>
</feature>
<dbReference type="AlphaFoldDB" id="A0A2H3NQ82"/>
<evidence type="ECO:0000313" key="5">
    <source>
        <dbReference type="Proteomes" id="UP000221024"/>
    </source>
</evidence>
<feature type="domain" description="Glycosyltransferase subfamily 4-like N-terminal" evidence="3">
    <location>
        <begin position="19"/>
        <end position="140"/>
    </location>
</feature>
<reference evidence="4 5" key="1">
    <citation type="submission" date="2017-10" db="EMBL/GenBank/DDBJ databases">
        <title>Draft genome of Longimonas halophila.</title>
        <authorList>
            <person name="Goh K.M."/>
            <person name="Shamsir M.S."/>
            <person name="Lim S.W."/>
        </authorList>
    </citation>
    <scope>NUCLEOTIDE SEQUENCE [LARGE SCALE GENOMIC DNA]</scope>
    <source>
        <strain evidence="4 5">KCTC 42399</strain>
    </source>
</reference>
<evidence type="ECO:0000259" key="3">
    <source>
        <dbReference type="Pfam" id="PF13579"/>
    </source>
</evidence>
<keyword evidence="5" id="KW-1185">Reference proteome</keyword>
<dbReference type="OrthoDB" id="1450439at2"/>